<keyword evidence="2" id="KW-1185">Reference proteome</keyword>
<accession>A0A7W3XQK1</accession>
<dbReference type="Proteomes" id="UP000567067">
    <property type="component" value="Unassembled WGS sequence"/>
</dbReference>
<name>A0A7W3XQK1_9BACL</name>
<reference evidence="1 2" key="1">
    <citation type="submission" date="2020-08" db="EMBL/GenBank/DDBJ databases">
        <title>Genomic Encyclopedia of Type Strains, Phase III (KMG-III): the genomes of soil and plant-associated and newly described type strains.</title>
        <authorList>
            <person name="Whitman W."/>
        </authorList>
    </citation>
    <scope>NUCLEOTIDE SEQUENCE [LARGE SCALE GENOMIC DNA]</scope>
    <source>
        <strain evidence="1 2">CECT 8693</strain>
    </source>
</reference>
<gene>
    <name evidence="1" type="ORF">FHR92_001183</name>
</gene>
<comment type="caution">
    <text evidence="1">The sequence shown here is derived from an EMBL/GenBank/DDBJ whole genome shotgun (WGS) entry which is preliminary data.</text>
</comment>
<evidence type="ECO:0000313" key="2">
    <source>
        <dbReference type="Proteomes" id="UP000567067"/>
    </source>
</evidence>
<dbReference type="AlphaFoldDB" id="A0A7W3XQK1"/>
<dbReference type="InterPro" id="IPR045705">
    <property type="entry name" value="DUF6061"/>
</dbReference>
<protein>
    <submittedName>
        <fullName evidence="1">YD repeat-containing protein</fullName>
    </submittedName>
</protein>
<dbReference type="EMBL" id="JACJIP010000005">
    <property type="protein sequence ID" value="MBA9084722.1"/>
    <property type="molecule type" value="Genomic_DNA"/>
</dbReference>
<proteinExistence type="predicted"/>
<dbReference type="RefSeq" id="WP_182534718.1">
    <property type="nucleotide sequence ID" value="NZ_JACJIP010000005.1"/>
</dbReference>
<evidence type="ECO:0000313" key="1">
    <source>
        <dbReference type="EMBL" id="MBA9084722.1"/>
    </source>
</evidence>
<sequence length="105" mass="12523">MQLRACHYDDNSDILTVVDSDGIIYRYNCYEIENSMEMHTAARSRLRWLKENEPYAFAELVTQRDLKQFAKEYSREYLKQQTELEEQLTVHFQDKAYAQAIAMNS</sequence>
<dbReference type="Pfam" id="PF19537">
    <property type="entry name" value="DUF6061"/>
    <property type="match status" value="1"/>
</dbReference>
<organism evidence="1 2">
    <name type="scientific">Fontibacillus solani</name>
    <dbReference type="NCBI Taxonomy" id="1572857"/>
    <lineage>
        <taxon>Bacteria</taxon>
        <taxon>Bacillati</taxon>
        <taxon>Bacillota</taxon>
        <taxon>Bacilli</taxon>
        <taxon>Bacillales</taxon>
        <taxon>Paenibacillaceae</taxon>
        <taxon>Fontibacillus</taxon>
    </lineage>
</organism>